<keyword evidence="8" id="KW-0325">Glycoprotein</keyword>
<dbReference type="SUPFAM" id="SSF53822">
    <property type="entry name" value="Periplasmic binding protein-like I"/>
    <property type="match status" value="2"/>
</dbReference>
<keyword evidence="5" id="KW-0406">Ion transport</keyword>
<dbReference type="Pfam" id="PF01094">
    <property type="entry name" value="ANF_receptor"/>
    <property type="match status" value="2"/>
</dbReference>
<keyword evidence="6 12" id="KW-0472">Membrane</keyword>
<protein>
    <recommendedName>
        <fullName evidence="13">Ionotropic glutamate receptor C-terminal domain-containing protein</fullName>
    </recommendedName>
</protein>
<feature type="domain" description="Ionotropic glutamate receptor C-terminal" evidence="13">
    <location>
        <begin position="1404"/>
        <end position="1725"/>
    </location>
</feature>
<evidence type="ECO:0000256" key="5">
    <source>
        <dbReference type="ARBA" id="ARBA00023065"/>
    </source>
</evidence>
<dbReference type="InterPro" id="IPR015683">
    <property type="entry name" value="Ionotropic_Glu_rcpt"/>
</dbReference>
<dbReference type="Proteomes" id="UP000827721">
    <property type="component" value="Unassembled WGS sequence"/>
</dbReference>
<dbReference type="SUPFAM" id="SSF53850">
    <property type="entry name" value="Periplasmic binding protein-like II"/>
    <property type="match status" value="2"/>
</dbReference>
<dbReference type="Gene3D" id="1.10.287.70">
    <property type="match status" value="2"/>
</dbReference>
<comment type="subcellular location">
    <subcellularLocation>
        <location evidence="1">Membrane</location>
        <topology evidence="1">Multi-pass membrane protein</topology>
    </subcellularLocation>
</comment>
<keyword evidence="15" id="KW-1185">Reference proteome</keyword>
<evidence type="ECO:0000256" key="6">
    <source>
        <dbReference type="ARBA" id="ARBA00023136"/>
    </source>
</evidence>
<feature type="region of interest" description="Disordered" evidence="11">
    <location>
        <begin position="887"/>
        <end position="908"/>
    </location>
</feature>
<keyword evidence="7" id="KW-0675">Receptor</keyword>
<evidence type="ECO:0000256" key="2">
    <source>
        <dbReference type="ARBA" id="ARBA00022448"/>
    </source>
</evidence>
<dbReference type="InterPro" id="IPR001320">
    <property type="entry name" value="Iontro_rcpt_C"/>
</dbReference>
<gene>
    <name evidence="14" type="ORF">JRO89_XS06G0058600</name>
</gene>
<feature type="transmembrane region" description="Helical" evidence="12">
    <location>
        <begin position="1747"/>
        <end position="1766"/>
    </location>
</feature>
<dbReference type="PANTHER" id="PTHR18966">
    <property type="entry name" value="IONOTROPIC GLUTAMATE RECEPTOR"/>
    <property type="match status" value="1"/>
</dbReference>
<feature type="transmembrane region" description="Helical" evidence="12">
    <location>
        <begin position="26"/>
        <end position="43"/>
    </location>
</feature>
<evidence type="ECO:0000256" key="10">
    <source>
        <dbReference type="ARBA" id="ARBA00023303"/>
    </source>
</evidence>
<evidence type="ECO:0000256" key="9">
    <source>
        <dbReference type="ARBA" id="ARBA00023286"/>
    </source>
</evidence>
<sequence>MNRIFFCRIETHLLDMPQDYVNKVPRPWFFFLVLLITVSLLFLSNEVEAASMNDSQVTDVGVIIDVSSRKGKEVITAMEIAVQNFNSSSRNHKLNLHIRDHERQSLQAAMAAEELIEKKNVKLIIGMDTWEEAGLVADIGSRDQVPILSFAAPAISPPSMSVRWPFLIRMASNDSEQMNCIAALVQFYNWRRVSVIYEDSAYGGDPGKSVLLSEALQNIGSQIEHRLVLPPISSISDPKNMVQGELRKVQNKQSRVFILLQSSLPMAIHLFREAKEMGLVGRDSVWIVTDTIADFLDSFNNSVISSMEGTLGIKNYYSQKGSNSYGEFADQFRRNFMTRYPEEDHMWPGIHALRAYDSIRIVTQALERLSANISSPKMLLENVLKGNFSGLNGRIHFKEGELLDTDTFRIVNVVGKKYKELDFWLPNYGFSKTLIADTSDRTENFSGPVLWPGNLNRIPKGWAMPTNEQPMRIGVPEKTFFEKFVKIESVRNSQEKAYKGFSIELFDMVLTHLGYNLPHEFVPHVGSYDDLVYGVYNKTYDAAIGDVTILDNRTNYVDFTQPYAESGLSMIVPVKLEDSTWLFMKPFTTDMWVATAATFIYTMFIVWFLEHQSNQQFRGSRKDQMSTVLWFMFSSIFYAHKEKIYSNYSRAVVVLWLFIVFVLTSSYTASLSSLLTVQRLQPSVTDIDFLMRNNLNVGCDNDSFVRNYLSSVLKFNPDNVNSFGNDEATYLKEFESNHIAALFLERPYEKVFLNKYCKKYTTTTTYRFGGFGFAFPKGSPIGPDISRAILYLSENGELEKLEEKWFRPSPECSTDKTSPESLTLHSFWGLYLLYASTSSICFLLFLFRLVKNSHGHIETYTDNTTQSNRGGWNKVIKVVRNFHKGRERGSSIGRASGSAQPRGVSDEWGSSKWAYVSPSDVQENHQVISLQDEIEMGHTQSQLKTSDQSSGSRPWLIVLAFISFFFILSCGDETGDSYKLINIGAIIDVNSRIGKEEKVAMEIAVQDFNNASQNHKLSLHFQDPERNFLQAASLQNLVAAEKLIKEKEVRVIIGMERWGEATLVADIGNRVQVPVLSLAEAAITPPLMPVRWPFLVRMTNHRAEQLKCIAALVGSYNWKRVTVIYEDDENGGDTGDLTLLSEALQDIGSEIEYRLVLPPFSYLTNPKEVVQEELEKLIRIQSRVFIVLQSSPSMVIHLFREAKEMGFVGMDSVWIISNTITSFLDSFNSSVISSMEGALGIKPYFSEISSSYIDFKVQFKSTFRAAYPEEDSSDPGIYALKVYDSIKTVTQGINKMTSDDSNAKVFIENILSSNFTGLSGEISFKEGRLSQTPVLRIINVLGKKDRELDFWLPEFGFSKSLEIENDTEENNSRKSLASAAIWPGDLSKRDPKGWAMPTDSNRLKIAVPGRTSFETFVKVNQHEKTLTYDGFCIKLFEEVLNVLDYALPYDFFPVNGTYDELVHSVYNKTYDAIIGDVTILASRSKIVEFTQPYAESGLSMIVPAKSEESAWMFMRPFTWTMWVVTGAILIYTMLIVYLLEHKQNPEFNGPWHNQIGTALWFTFSSLFFAHRERIDSNLTRVVVVVWLFVVLILNSSYTASLSSMLTVQRLKPNVTDIEWLKRNNLKVGCDGDSFVRNYLENVLNFKTENILNVSSEYKYQGEFKNNSIAAAFLELPYEKVFITHYCKGYTATTPTYSFGGLGFLIFLKLSETGVLKSLEERWFAPSPECLAHATNKETESLSLSSFWGLYLISGATSTICSMIFLFRLLRNYKHDRPDASQSNIAPSRRIIWSEVVRLARYTWNREGMQNPARVITFAGAQDANEWSSSRWE</sequence>
<feature type="transmembrane region" description="Helical" evidence="12">
    <location>
        <begin position="591"/>
        <end position="609"/>
    </location>
</feature>
<keyword evidence="4 12" id="KW-1133">Transmembrane helix</keyword>
<evidence type="ECO:0000256" key="8">
    <source>
        <dbReference type="ARBA" id="ARBA00023180"/>
    </source>
</evidence>
<keyword evidence="10" id="KW-0407">Ion channel</keyword>
<evidence type="ECO:0000256" key="12">
    <source>
        <dbReference type="SAM" id="Phobius"/>
    </source>
</evidence>
<dbReference type="CDD" id="cd19990">
    <property type="entry name" value="PBP1_GABAb_receptor_plant"/>
    <property type="match status" value="2"/>
</dbReference>
<keyword evidence="3 12" id="KW-0812">Transmembrane</keyword>
<dbReference type="Gene3D" id="3.40.50.2300">
    <property type="match status" value="4"/>
</dbReference>
<evidence type="ECO:0000313" key="14">
    <source>
        <dbReference type="EMBL" id="KAH7568829.1"/>
    </source>
</evidence>
<evidence type="ECO:0000256" key="4">
    <source>
        <dbReference type="ARBA" id="ARBA00022989"/>
    </source>
</evidence>
<feature type="transmembrane region" description="Helical" evidence="12">
    <location>
        <begin position="1551"/>
        <end position="1569"/>
    </location>
</feature>
<evidence type="ECO:0000259" key="13">
    <source>
        <dbReference type="SMART" id="SM00079"/>
    </source>
</evidence>
<dbReference type="CDD" id="cd13686">
    <property type="entry name" value="GluR_Plant"/>
    <property type="match status" value="2"/>
</dbReference>
<dbReference type="SMART" id="SM00079">
    <property type="entry name" value="PBPe"/>
    <property type="match status" value="2"/>
</dbReference>
<feature type="transmembrane region" description="Helical" evidence="12">
    <location>
        <begin position="1519"/>
        <end position="1539"/>
    </location>
</feature>
<dbReference type="InterPro" id="IPR019594">
    <property type="entry name" value="Glu/Gly-bd"/>
</dbReference>
<evidence type="ECO:0000256" key="3">
    <source>
        <dbReference type="ARBA" id="ARBA00022692"/>
    </source>
</evidence>
<evidence type="ECO:0000313" key="15">
    <source>
        <dbReference type="Proteomes" id="UP000827721"/>
    </source>
</evidence>
<dbReference type="Pfam" id="PF10613">
    <property type="entry name" value="Lig_chan-Glu_bd"/>
    <property type="match status" value="2"/>
</dbReference>
<feature type="transmembrane region" description="Helical" evidence="12">
    <location>
        <begin position="652"/>
        <end position="675"/>
    </location>
</feature>
<dbReference type="Gene3D" id="3.40.190.10">
    <property type="entry name" value="Periplasmic binding protein-like II"/>
    <property type="match status" value="4"/>
</dbReference>
<evidence type="ECO:0000256" key="11">
    <source>
        <dbReference type="SAM" id="MobiDB-lite"/>
    </source>
</evidence>
<name>A0ABQ8HX56_9ROSI</name>
<feature type="transmembrane region" description="Helical" evidence="12">
    <location>
        <begin position="1581"/>
        <end position="1599"/>
    </location>
</feature>
<proteinExistence type="predicted"/>
<accession>A0ABQ8HX56</accession>
<evidence type="ECO:0000256" key="1">
    <source>
        <dbReference type="ARBA" id="ARBA00004141"/>
    </source>
</evidence>
<reference evidence="14 15" key="1">
    <citation type="submission" date="2021-02" db="EMBL/GenBank/DDBJ databases">
        <title>Plant Genome Project.</title>
        <authorList>
            <person name="Zhang R.-G."/>
        </authorList>
    </citation>
    <scope>NUCLEOTIDE SEQUENCE [LARGE SCALE GENOMIC DNA]</scope>
    <source>
        <tissue evidence="14">Leaves</tissue>
    </source>
</reference>
<keyword evidence="9" id="KW-1071">Ligand-gated ion channel</keyword>
<feature type="domain" description="Ionotropic glutamate receptor C-terminal" evidence="13">
    <location>
        <begin position="472"/>
        <end position="808"/>
    </location>
</feature>
<comment type="caution">
    <text evidence="14">The sequence shown here is derived from an EMBL/GenBank/DDBJ whole genome shotgun (WGS) entry which is preliminary data.</text>
</comment>
<evidence type="ECO:0000256" key="7">
    <source>
        <dbReference type="ARBA" id="ARBA00023170"/>
    </source>
</evidence>
<dbReference type="InterPro" id="IPR044440">
    <property type="entry name" value="GABAb_receptor_plant_PBP1"/>
</dbReference>
<organism evidence="14 15">
    <name type="scientific">Xanthoceras sorbifolium</name>
    <dbReference type="NCBI Taxonomy" id="99658"/>
    <lineage>
        <taxon>Eukaryota</taxon>
        <taxon>Viridiplantae</taxon>
        <taxon>Streptophyta</taxon>
        <taxon>Embryophyta</taxon>
        <taxon>Tracheophyta</taxon>
        <taxon>Spermatophyta</taxon>
        <taxon>Magnoliopsida</taxon>
        <taxon>eudicotyledons</taxon>
        <taxon>Gunneridae</taxon>
        <taxon>Pentapetalae</taxon>
        <taxon>rosids</taxon>
        <taxon>malvids</taxon>
        <taxon>Sapindales</taxon>
        <taxon>Sapindaceae</taxon>
        <taxon>Xanthoceroideae</taxon>
        <taxon>Xanthoceras</taxon>
    </lineage>
</organism>
<dbReference type="InterPro" id="IPR001828">
    <property type="entry name" value="ANF_lig-bd_rcpt"/>
</dbReference>
<dbReference type="InterPro" id="IPR028082">
    <property type="entry name" value="Peripla_BP_I"/>
</dbReference>
<dbReference type="Pfam" id="PF00060">
    <property type="entry name" value="Lig_chan"/>
    <property type="match status" value="2"/>
</dbReference>
<dbReference type="EMBL" id="JAFEMO010000006">
    <property type="protein sequence ID" value="KAH7568829.1"/>
    <property type="molecule type" value="Genomic_DNA"/>
</dbReference>
<keyword evidence="2" id="KW-0813">Transport</keyword>